<proteinExistence type="predicted"/>
<reference evidence="1" key="1">
    <citation type="submission" date="2020-06" db="EMBL/GenBank/DDBJ databases">
        <title>Draft genome of Bugula neritina, a colonial animal packing powerful symbionts and potential medicines.</title>
        <authorList>
            <person name="Rayko M."/>
        </authorList>
    </citation>
    <scope>NUCLEOTIDE SEQUENCE [LARGE SCALE GENOMIC DNA]</scope>
    <source>
        <strain evidence="1">Kwan_BN1</strain>
    </source>
</reference>
<evidence type="ECO:0000313" key="1">
    <source>
        <dbReference type="EMBL" id="KAF6020996.1"/>
    </source>
</evidence>
<keyword evidence="2" id="KW-1185">Reference proteome</keyword>
<protein>
    <submittedName>
        <fullName evidence="1">Uncharacterized protein</fullName>
    </submittedName>
</protein>
<sequence length="319" mass="35734">MPSSLPECNYLTNRHLAKHCVQCKEEVRESVTWSRTPAITEEGIVAELSVPCPGYTITDNSSGTIIPQAKRKCNSVDDVGVWDSPYIDKCLTPSFLDFSAKSLSTILELQDSLFNTHVTSQQKADVLEYTESSITTLNMTFADSITITDNDKAWNKTRPLGQLADKLLQVVDQFTSVFSLSLHHHLSSLQLKQGSFRRSLENIGMKVISVVPKDFHGIILPDASDLADLGMTEEPATISFTPNKEFIRKINQLAVDNLMLVTLRLNTFSRLLYDPRYGQHDNINTPLVKIKMYESIDGFLHPSNVPFETTMTLLFSNVS</sequence>
<dbReference type="AlphaFoldDB" id="A0A7J7J5R8"/>
<comment type="caution">
    <text evidence="1">The sequence shown here is derived from an EMBL/GenBank/DDBJ whole genome shotgun (WGS) entry which is preliminary data.</text>
</comment>
<dbReference type="Proteomes" id="UP000593567">
    <property type="component" value="Unassembled WGS sequence"/>
</dbReference>
<dbReference type="EMBL" id="VXIV02003139">
    <property type="protein sequence ID" value="KAF6020996.1"/>
    <property type="molecule type" value="Genomic_DNA"/>
</dbReference>
<evidence type="ECO:0000313" key="2">
    <source>
        <dbReference type="Proteomes" id="UP000593567"/>
    </source>
</evidence>
<gene>
    <name evidence="1" type="ORF">EB796_020643</name>
</gene>
<name>A0A7J7J5R8_BUGNE</name>
<accession>A0A7J7J5R8</accession>
<organism evidence="1 2">
    <name type="scientific">Bugula neritina</name>
    <name type="common">Brown bryozoan</name>
    <name type="synonym">Sertularia neritina</name>
    <dbReference type="NCBI Taxonomy" id="10212"/>
    <lineage>
        <taxon>Eukaryota</taxon>
        <taxon>Metazoa</taxon>
        <taxon>Spiralia</taxon>
        <taxon>Lophotrochozoa</taxon>
        <taxon>Bryozoa</taxon>
        <taxon>Gymnolaemata</taxon>
        <taxon>Cheilostomatida</taxon>
        <taxon>Flustrina</taxon>
        <taxon>Buguloidea</taxon>
        <taxon>Bugulidae</taxon>
        <taxon>Bugula</taxon>
    </lineage>
</organism>